<evidence type="ECO:0000256" key="7">
    <source>
        <dbReference type="ARBA" id="ARBA00023224"/>
    </source>
</evidence>
<keyword evidence="6" id="KW-0675">Receptor</keyword>
<dbReference type="Gene3D" id="1.20.1070.10">
    <property type="entry name" value="Rhodopsin 7-helix transmembrane proteins"/>
    <property type="match status" value="1"/>
</dbReference>
<evidence type="ECO:0000256" key="4">
    <source>
        <dbReference type="ARBA" id="ARBA00023040"/>
    </source>
</evidence>
<evidence type="ECO:0000256" key="5">
    <source>
        <dbReference type="ARBA" id="ARBA00023136"/>
    </source>
</evidence>
<protein>
    <recommendedName>
        <fullName evidence="9">G-protein coupled receptors family 1 profile domain-containing protein</fullName>
    </recommendedName>
</protein>
<dbReference type="PRINTS" id="PR00237">
    <property type="entry name" value="GPCRRHODOPSN"/>
</dbReference>
<keyword evidence="2 8" id="KW-0812">Transmembrane</keyword>
<dbReference type="PROSITE" id="PS50262">
    <property type="entry name" value="G_PROTEIN_RECEP_F1_2"/>
    <property type="match status" value="1"/>
</dbReference>
<accession>A0A3M6TD15</accession>
<dbReference type="Proteomes" id="UP000275408">
    <property type="component" value="Unassembled WGS sequence"/>
</dbReference>
<sequence>MITTTSPVNWSNVVEITDTSLHLHDIRYKAYIAVMFFILTAGFLGNVVTILVLYQPSLRSETLTPLMVNLAFADLFLTIFGYPTSITMLLAGRDIGNDETGCSWYGFANGTVGIASIVTFTEMTIVLSYIMHQMKPRYRCSRKVTCGLTVAPWSYGAMCMLPPLLGVTHFSPGAAGMNCGPDWINISTIGMVYSLLLVTAGFFVPLIIISLCYFKIFRLVFLAQMLRLLREDLVPGNRPIRLRRRKRQIKLLRLTVVAITVFILSWSPYCMVSIMSIFRGDHLLSPGEAEIPDLMAKASVIYNPFVYTVMNRRFRLTLWAVVSRKSHRQRLSSKSKESSTSVHNRITDSKSLKVAFNV</sequence>
<reference evidence="10 11" key="1">
    <citation type="journal article" date="2018" name="Sci. Rep.">
        <title>Comparative analysis of the Pocillopora damicornis genome highlights role of immune system in coral evolution.</title>
        <authorList>
            <person name="Cunning R."/>
            <person name="Bay R.A."/>
            <person name="Gillette P."/>
            <person name="Baker A.C."/>
            <person name="Traylor-Knowles N."/>
        </authorList>
    </citation>
    <scope>NUCLEOTIDE SEQUENCE [LARGE SCALE GENOMIC DNA]</scope>
    <source>
        <strain evidence="10">RSMAS</strain>
        <tissue evidence="10">Whole animal</tissue>
    </source>
</reference>
<organism evidence="10 11">
    <name type="scientific">Pocillopora damicornis</name>
    <name type="common">Cauliflower coral</name>
    <name type="synonym">Millepora damicornis</name>
    <dbReference type="NCBI Taxonomy" id="46731"/>
    <lineage>
        <taxon>Eukaryota</taxon>
        <taxon>Metazoa</taxon>
        <taxon>Cnidaria</taxon>
        <taxon>Anthozoa</taxon>
        <taxon>Hexacorallia</taxon>
        <taxon>Scleractinia</taxon>
        <taxon>Astrocoeniina</taxon>
        <taxon>Pocilloporidae</taxon>
        <taxon>Pocillopora</taxon>
    </lineage>
</organism>
<evidence type="ECO:0000256" key="1">
    <source>
        <dbReference type="ARBA" id="ARBA00004141"/>
    </source>
</evidence>
<evidence type="ECO:0000256" key="8">
    <source>
        <dbReference type="SAM" id="Phobius"/>
    </source>
</evidence>
<dbReference type="EMBL" id="RCHS01003838">
    <property type="protein sequence ID" value="RMX39296.1"/>
    <property type="molecule type" value="Genomic_DNA"/>
</dbReference>
<dbReference type="Pfam" id="PF00001">
    <property type="entry name" value="7tm_1"/>
    <property type="match status" value="1"/>
</dbReference>
<feature type="transmembrane region" description="Helical" evidence="8">
    <location>
        <begin position="251"/>
        <end position="269"/>
    </location>
</feature>
<feature type="transmembrane region" description="Helical" evidence="8">
    <location>
        <begin position="30"/>
        <end position="54"/>
    </location>
</feature>
<dbReference type="GO" id="GO:0004930">
    <property type="term" value="F:G protein-coupled receptor activity"/>
    <property type="evidence" value="ECO:0007669"/>
    <property type="project" value="UniProtKB-KW"/>
</dbReference>
<feature type="transmembrane region" description="Helical" evidence="8">
    <location>
        <begin position="191"/>
        <end position="217"/>
    </location>
</feature>
<dbReference type="InterPro" id="IPR017452">
    <property type="entry name" value="GPCR_Rhodpsn_7TM"/>
</dbReference>
<evidence type="ECO:0000256" key="2">
    <source>
        <dbReference type="ARBA" id="ARBA00022692"/>
    </source>
</evidence>
<dbReference type="InterPro" id="IPR000276">
    <property type="entry name" value="GPCR_Rhodpsn"/>
</dbReference>
<comment type="subcellular location">
    <subcellularLocation>
        <location evidence="1">Membrane</location>
        <topology evidence="1">Multi-pass membrane protein</topology>
    </subcellularLocation>
</comment>
<dbReference type="InterPro" id="IPR050125">
    <property type="entry name" value="GPCR_opsins"/>
</dbReference>
<evidence type="ECO:0000259" key="9">
    <source>
        <dbReference type="PROSITE" id="PS50262"/>
    </source>
</evidence>
<dbReference type="AlphaFoldDB" id="A0A3M6TD15"/>
<keyword evidence="11" id="KW-1185">Reference proteome</keyword>
<evidence type="ECO:0000313" key="10">
    <source>
        <dbReference type="EMBL" id="RMX39296.1"/>
    </source>
</evidence>
<keyword evidence="3 8" id="KW-1133">Transmembrane helix</keyword>
<feature type="transmembrane region" description="Helical" evidence="8">
    <location>
        <begin position="104"/>
        <end position="130"/>
    </location>
</feature>
<feature type="domain" description="G-protein coupled receptors family 1 profile" evidence="9">
    <location>
        <begin position="45"/>
        <end position="307"/>
    </location>
</feature>
<proteinExistence type="predicted"/>
<dbReference type="GO" id="GO:0016020">
    <property type="term" value="C:membrane"/>
    <property type="evidence" value="ECO:0007669"/>
    <property type="project" value="UniProtKB-SubCell"/>
</dbReference>
<dbReference type="SUPFAM" id="SSF81321">
    <property type="entry name" value="Family A G protein-coupled receptor-like"/>
    <property type="match status" value="1"/>
</dbReference>
<keyword evidence="4" id="KW-0297">G-protein coupled receptor</keyword>
<dbReference type="OrthoDB" id="2101615at2759"/>
<keyword evidence="5 8" id="KW-0472">Membrane</keyword>
<evidence type="ECO:0000256" key="6">
    <source>
        <dbReference type="ARBA" id="ARBA00023170"/>
    </source>
</evidence>
<gene>
    <name evidence="10" type="ORF">pdam_00021693</name>
</gene>
<feature type="transmembrane region" description="Helical" evidence="8">
    <location>
        <begin position="150"/>
        <end position="171"/>
    </location>
</feature>
<dbReference type="PANTHER" id="PTHR24240">
    <property type="entry name" value="OPSIN"/>
    <property type="match status" value="1"/>
</dbReference>
<comment type="caution">
    <text evidence="10">The sequence shown here is derived from an EMBL/GenBank/DDBJ whole genome shotgun (WGS) entry which is preliminary data.</text>
</comment>
<evidence type="ECO:0000313" key="11">
    <source>
        <dbReference type="Proteomes" id="UP000275408"/>
    </source>
</evidence>
<evidence type="ECO:0000256" key="3">
    <source>
        <dbReference type="ARBA" id="ARBA00022989"/>
    </source>
</evidence>
<keyword evidence="7" id="KW-0807">Transducer</keyword>
<feature type="transmembrane region" description="Helical" evidence="8">
    <location>
        <begin position="66"/>
        <end position="84"/>
    </location>
</feature>
<name>A0A3M6TD15_POCDA</name>